<dbReference type="InterPro" id="IPR011057">
    <property type="entry name" value="Mss4-like_sf"/>
</dbReference>
<accession>A0A1I4T3E9</accession>
<evidence type="ECO:0000256" key="2">
    <source>
        <dbReference type="ARBA" id="ARBA00022723"/>
    </source>
</evidence>
<dbReference type="RefSeq" id="WP_092026085.1">
    <property type="nucleotide sequence ID" value="NZ_FOUE01000006.1"/>
</dbReference>
<dbReference type="SUPFAM" id="SSF51316">
    <property type="entry name" value="Mss4-like"/>
    <property type="match status" value="1"/>
</dbReference>
<dbReference type="PANTHER" id="PTHR33337:SF33">
    <property type="entry name" value="CENP-V_GFA DOMAIN-CONTAINING PROTEIN"/>
    <property type="match status" value="1"/>
</dbReference>
<evidence type="ECO:0000313" key="6">
    <source>
        <dbReference type="EMBL" id="SFM71133.1"/>
    </source>
</evidence>
<dbReference type="OrthoDB" id="4188830at2"/>
<dbReference type="STRING" id="488535.SAMN04487963_3467"/>
<gene>
    <name evidence="6" type="ORF">SAMN04487963_3467</name>
</gene>
<dbReference type="AlphaFoldDB" id="A0A1I4T3E9"/>
<protein>
    <submittedName>
        <fullName evidence="6">Uncharacterized conserved protein</fullName>
    </submittedName>
</protein>
<dbReference type="PANTHER" id="PTHR33337">
    <property type="entry name" value="GFA DOMAIN-CONTAINING PROTEIN"/>
    <property type="match status" value="1"/>
</dbReference>
<dbReference type="GO" id="GO:0046872">
    <property type="term" value="F:metal ion binding"/>
    <property type="evidence" value="ECO:0007669"/>
    <property type="project" value="UniProtKB-KW"/>
</dbReference>
<sequence>MSNSDGFPAEGKCACGSVEYRLTQPPMIVHCCHCTWCQRESGSAFAVNALIESDSVELLKGSTETIAVPSNSGAGQNVVRCSTCKSALWSHYGAAREKVAFVRVGTLNNPNLCPPDIHIYTTTKQHWVVLPEHATVVDEYYRRSSYWPEASVVRYKKATEA</sequence>
<evidence type="ECO:0000259" key="5">
    <source>
        <dbReference type="PROSITE" id="PS51891"/>
    </source>
</evidence>
<dbReference type="Proteomes" id="UP000198519">
    <property type="component" value="Unassembled WGS sequence"/>
</dbReference>
<dbReference type="Pfam" id="PF04828">
    <property type="entry name" value="GFA"/>
    <property type="match status" value="1"/>
</dbReference>
<keyword evidence="3" id="KW-0862">Zinc</keyword>
<evidence type="ECO:0000256" key="3">
    <source>
        <dbReference type="ARBA" id="ARBA00022833"/>
    </source>
</evidence>
<dbReference type="EMBL" id="FOUE01000006">
    <property type="protein sequence ID" value="SFM71133.1"/>
    <property type="molecule type" value="Genomic_DNA"/>
</dbReference>
<evidence type="ECO:0000313" key="7">
    <source>
        <dbReference type="Proteomes" id="UP000198519"/>
    </source>
</evidence>
<keyword evidence="2" id="KW-0479">Metal-binding</keyword>
<reference evidence="7" key="1">
    <citation type="submission" date="2016-10" db="EMBL/GenBank/DDBJ databases">
        <authorList>
            <person name="Varghese N."/>
            <person name="Submissions S."/>
        </authorList>
    </citation>
    <scope>NUCLEOTIDE SEQUENCE [LARGE SCALE GENOMIC DNA]</scope>
    <source>
        <strain evidence="7">CGMCC 1.7061</strain>
    </source>
</reference>
<evidence type="ECO:0000256" key="4">
    <source>
        <dbReference type="ARBA" id="ARBA00023239"/>
    </source>
</evidence>
<evidence type="ECO:0000256" key="1">
    <source>
        <dbReference type="ARBA" id="ARBA00005495"/>
    </source>
</evidence>
<proteinExistence type="inferred from homology"/>
<organism evidence="6 7">
    <name type="scientific">Marinobacter zhejiangensis</name>
    <dbReference type="NCBI Taxonomy" id="488535"/>
    <lineage>
        <taxon>Bacteria</taxon>
        <taxon>Pseudomonadati</taxon>
        <taxon>Pseudomonadota</taxon>
        <taxon>Gammaproteobacteria</taxon>
        <taxon>Pseudomonadales</taxon>
        <taxon>Marinobacteraceae</taxon>
        <taxon>Marinobacter</taxon>
    </lineage>
</organism>
<dbReference type="Gene3D" id="3.90.1590.10">
    <property type="entry name" value="glutathione-dependent formaldehyde- activating enzyme (gfa)"/>
    <property type="match status" value="1"/>
</dbReference>
<dbReference type="PROSITE" id="PS51891">
    <property type="entry name" value="CENP_V_GFA"/>
    <property type="match status" value="1"/>
</dbReference>
<dbReference type="GO" id="GO:0016846">
    <property type="term" value="F:carbon-sulfur lyase activity"/>
    <property type="evidence" value="ECO:0007669"/>
    <property type="project" value="InterPro"/>
</dbReference>
<keyword evidence="4" id="KW-0456">Lyase</keyword>
<comment type="similarity">
    <text evidence="1">Belongs to the Gfa family.</text>
</comment>
<dbReference type="InterPro" id="IPR006913">
    <property type="entry name" value="CENP-V/GFA"/>
</dbReference>
<keyword evidence="7" id="KW-1185">Reference proteome</keyword>
<feature type="domain" description="CENP-V/GFA" evidence="5">
    <location>
        <begin position="9"/>
        <end position="121"/>
    </location>
</feature>
<name>A0A1I4T3E9_9GAMM</name>